<protein>
    <recommendedName>
        <fullName evidence="4">Rap1a immunity protein domain-containing protein</fullName>
    </recommendedName>
</protein>
<gene>
    <name evidence="2" type="ORF">OVY01_12305</name>
</gene>
<proteinExistence type="predicted"/>
<evidence type="ECO:0000313" key="2">
    <source>
        <dbReference type="EMBL" id="MCY0388004.1"/>
    </source>
</evidence>
<dbReference type="Proteomes" id="UP001082899">
    <property type="component" value="Unassembled WGS sequence"/>
</dbReference>
<evidence type="ECO:0000256" key="1">
    <source>
        <dbReference type="SAM" id="SignalP"/>
    </source>
</evidence>
<name>A0ABT3ZN94_9BURK</name>
<keyword evidence="3" id="KW-1185">Reference proteome</keyword>
<dbReference type="RefSeq" id="WP_267847878.1">
    <property type="nucleotide sequence ID" value="NZ_JAPMXC010000002.1"/>
</dbReference>
<accession>A0ABT3ZN94</accession>
<sequence length="116" mass="12598">MATLPRALLSAFFWLGMASSTLAVAQGADPTGGMTGAQYLQFAQRDPAGAKQLVLMTSRGLIADHRVSHKFVCLPDGVTYVRGPGLLEDYMAHHPAQSNYTLHQLVFISWMTAFPC</sequence>
<comment type="caution">
    <text evidence="2">The sequence shown here is derived from an EMBL/GenBank/DDBJ whole genome shotgun (WGS) entry which is preliminary data.</text>
</comment>
<organism evidence="2 3">
    <name type="scientific">Robbsia betulipollinis</name>
    <dbReference type="NCBI Taxonomy" id="2981849"/>
    <lineage>
        <taxon>Bacteria</taxon>
        <taxon>Pseudomonadati</taxon>
        <taxon>Pseudomonadota</taxon>
        <taxon>Betaproteobacteria</taxon>
        <taxon>Burkholderiales</taxon>
        <taxon>Burkholderiaceae</taxon>
        <taxon>Robbsia</taxon>
    </lineage>
</organism>
<reference evidence="2" key="1">
    <citation type="submission" date="2022-11" db="EMBL/GenBank/DDBJ databases">
        <title>Robbsia betulipollinis sp. nov., isolated from pollen of birch (Betula pendula).</title>
        <authorList>
            <person name="Shi H."/>
            <person name="Ambika Manirajan B."/>
            <person name="Ratering S."/>
            <person name="Geissler-Plaum R."/>
            <person name="Schnell S."/>
        </authorList>
    </citation>
    <scope>NUCLEOTIDE SEQUENCE</scope>
    <source>
        <strain evidence="2">Bb-Pol-6</strain>
    </source>
</reference>
<dbReference type="EMBL" id="JAPMXC010000002">
    <property type="protein sequence ID" value="MCY0388004.1"/>
    <property type="molecule type" value="Genomic_DNA"/>
</dbReference>
<evidence type="ECO:0008006" key="4">
    <source>
        <dbReference type="Google" id="ProtNLM"/>
    </source>
</evidence>
<feature type="chain" id="PRO_5046468411" description="Rap1a immunity protein domain-containing protein" evidence="1">
    <location>
        <begin position="26"/>
        <end position="116"/>
    </location>
</feature>
<feature type="signal peptide" evidence="1">
    <location>
        <begin position="1"/>
        <end position="25"/>
    </location>
</feature>
<keyword evidence="1" id="KW-0732">Signal</keyword>
<evidence type="ECO:0000313" key="3">
    <source>
        <dbReference type="Proteomes" id="UP001082899"/>
    </source>
</evidence>